<dbReference type="Proteomes" id="UP000065807">
    <property type="component" value="Chromosome"/>
</dbReference>
<dbReference type="RefSeq" id="WP_068134558.1">
    <property type="nucleotide sequence ID" value="NZ_AP014924.1"/>
</dbReference>
<dbReference type="PRINTS" id="PR01210">
    <property type="entry name" value="GGTRANSPTASE"/>
</dbReference>
<dbReference type="EMBL" id="AP014924">
    <property type="protein sequence ID" value="BAS26661.1"/>
    <property type="molecule type" value="Genomic_DNA"/>
</dbReference>
<dbReference type="Pfam" id="PF01019">
    <property type="entry name" value="G_glu_transpept"/>
    <property type="match status" value="1"/>
</dbReference>
<proteinExistence type="predicted"/>
<keyword evidence="2" id="KW-1185">Reference proteome</keyword>
<evidence type="ECO:0000313" key="1">
    <source>
        <dbReference type="EMBL" id="BAS26661.1"/>
    </source>
</evidence>
<dbReference type="InterPro" id="IPR043137">
    <property type="entry name" value="GGT_ssub_C"/>
</dbReference>
<dbReference type="Gene3D" id="3.60.20.40">
    <property type="match status" value="1"/>
</dbReference>
<dbReference type="PANTHER" id="PTHR43881:SF1">
    <property type="entry name" value="GAMMA-GLUTAMYLTRANSPEPTIDASE (AFU_ORTHOLOGUE AFUA_4G13580)"/>
    <property type="match status" value="1"/>
</dbReference>
<dbReference type="STRING" id="1555112.LIP_0804"/>
<reference evidence="2" key="1">
    <citation type="submission" date="2015-07" db="EMBL/GenBank/DDBJ databases">
        <title>Complete genome sequence and phylogenetic analysis of Limnochorda pilosa.</title>
        <authorList>
            <person name="Watanabe M."/>
            <person name="Kojima H."/>
            <person name="Fukui M."/>
        </authorList>
    </citation>
    <scope>NUCLEOTIDE SEQUENCE [LARGE SCALE GENOMIC DNA]</scope>
    <source>
        <strain evidence="2">HC45</strain>
    </source>
</reference>
<organism evidence="1 2">
    <name type="scientific">Limnochorda pilosa</name>
    <dbReference type="NCBI Taxonomy" id="1555112"/>
    <lineage>
        <taxon>Bacteria</taxon>
        <taxon>Bacillati</taxon>
        <taxon>Bacillota</taxon>
        <taxon>Limnochordia</taxon>
        <taxon>Limnochordales</taxon>
        <taxon>Limnochordaceae</taxon>
        <taxon>Limnochorda</taxon>
    </lineage>
</organism>
<dbReference type="KEGG" id="lpil:LIP_0804"/>
<evidence type="ECO:0000313" key="2">
    <source>
        <dbReference type="Proteomes" id="UP000065807"/>
    </source>
</evidence>
<dbReference type="InterPro" id="IPR052896">
    <property type="entry name" value="GGT-like_enzyme"/>
</dbReference>
<dbReference type="OrthoDB" id="9781342at2"/>
<dbReference type="InterPro" id="IPR043138">
    <property type="entry name" value="GGT_lsub"/>
</dbReference>
<accession>A0A0K2SHS9</accession>
<dbReference type="SUPFAM" id="SSF56235">
    <property type="entry name" value="N-terminal nucleophile aminohydrolases (Ntn hydrolases)"/>
    <property type="match status" value="1"/>
</dbReference>
<sequence>MQPFDYGSPFPSRRSPVMARHGMVATSHPLAVAAGLEVLREGGNAVDAAIATAAALTVVEPTSNGLGSDAFALVWDGTRLHGLNASGRSPRRLTAQLVREAGFSVMPIDGWLPVTVPGAVSGWVALSRRFGRLSFRRLFQPAIRFAEEGHPVPPLTARAWQFAERRFGAREDFRAAFLPGGRAPRAGELFRLPEQAETLRSIGESEGEAFYRGELASRMVAHAEAQGGLLAQEDLADHEPEWVEPLGMSRRGYRLWELPPNGQGVVALEALGLLDPLDLGSELLAGRRLHLLVEALRAAFADAYAHVADPTVTRVPASRLLEAGYLDERRRLLGEHRNPQIASGRPGTGDTVYLCTADAEGRMVSFIQSNYMGFGSGVVVPGTGIALQNRGAGFTLEEGHPNQVGPGKRPFHTIIPAFLSTEAGEPLAALGVMGGDMQPQGHLQVLLSLLDHRLDPQAALDAPRVHLLPDGRVALEPGIPAEAREDLARRGHTLAADMGLFGFGGGQIIWRDAGQGVYIAGSDPRKDGLAMGF</sequence>
<protein>
    <submittedName>
        <fullName evidence="1">Gamma-glutamyltransferase</fullName>
    </submittedName>
</protein>
<dbReference type="PATRIC" id="fig|1555112.3.peg.835"/>
<dbReference type="PANTHER" id="PTHR43881">
    <property type="entry name" value="GAMMA-GLUTAMYLTRANSPEPTIDASE (AFU_ORTHOLOGUE AFUA_4G13580)"/>
    <property type="match status" value="1"/>
</dbReference>
<dbReference type="GO" id="GO:0016740">
    <property type="term" value="F:transferase activity"/>
    <property type="evidence" value="ECO:0007669"/>
    <property type="project" value="UniProtKB-KW"/>
</dbReference>
<gene>
    <name evidence="1" type="ORF">LIP_0804</name>
</gene>
<name>A0A0K2SHS9_LIMPI</name>
<dbReference type="AlphaFoldDB" id="A0A0K2SHS9"/>
<dbReference type="InterPro" id="IPR029055">
    <property type="entry name" value="Ntn_hydrolases_N"/>
</dbReference>
<keyword evidence="1" id="KW-0808">Transferase</keyword>
<dbReference type="Gene3D" id="1.10.246.130">
    <property type="match status" value="1"/>
</dbReference>
<reference evidence="2" key="2">
    <citation type="journal article" date="2016" name="Int. J. Syst. Evol. Microbiol.">
        <title>Complete genome sequence and cell structure of Limnochorda pilosa, a Gram-negative spore-former within the phylum Firmicutes.</title>
        <authorList>
            <person name="Watanabe M."/>
            <person name="Kojima H."/>
            <person name="Fukui M."/>
        </authorList>
    </citation>
    <scope>NUCLEOTIDE SEQUENCE [LARGE SCALE GENOMIC DNA]</scope>
    <source>
        <strain evidence="2">HC45</strain>
    </source>
</reference>